<dbReference type="InterPro" id="IPR028087">
    <property type="entry name" value="Tad_N"/>
</dbReference>
<gene>
    <name evidence="3" type="ORF">GCM10012287_35300</name>
</gene>
<dbReference type="RefSeq" id="WP_229711965.1">
    <property type="nucleotide sequence ID" value="NZ_BMMP01000011.1"/>
</dbReference>
<feature type="chain" id="PRO_5046143706" description="Putative Flp pilus-assembly TadG-like N-terminal domain-containing protein" evidence="1">
    <location>
        <begin position="25"/>
        <end position="183"/>
    </location>
</feature>
<organism evidence="3 4">
    <name type="scientific">Streptomyces daqingensis</name>
    <dbReference type="NCBI Taxonomy" id="1472640"/>
    <lineage>
        <taxon>Bacteria</taxon>
        <taxon>Bacillati</taxon>
        <taxon>Actinomycetota</taxon>
        <taxon>Actinomycetes</taxon>
        <taxon>Kitasatosporales</taxon>
        <taxon>Streptomycetaceae</taxon>
        <taxon>Streptomyces</taxon>
    </lineage>
</organism>
<name>A0ABQ2MH18_9ACTN</name>
<evidence type="ECO:0000313" key="3">
    <source>
        <dbReference type="EMBL" id="GGO51994.1"/>
    </source>
</evidence>
<keyword evidence="4" id="KW-1185">Reference proteome</keyword>
<reference evidence="4" key="1">
    <citation type="journal article" date="2019" name="Int. J. Syst. Evol. Microbiol.">
        <title>The Global Catalogue of Microorganisms (GCM) 10K type strain sequencing project: providing services to taxonomists for standard genome sequencing and annotation.</title>
        <authorList>
            <consortium name="The Broad Institute Genomics Platform"/>
            <consortium name="The Broad Institute Genome Sequencing Center for Infectious Disease"/>
            <person name="Wu L."/>
            <person name="Ma J."/>
        </authorList>
    </citation>
    <scope>NUCLEOTIDE SEQUENCE [LARGE SCALE GENOMIC DNA]</scope>
    <source>
        <strain evidence="4">CGMCC 4.7178</strain>
    </source>
</reference>
<protein>
    <recommendedName>
        <fullName evidence="2">Putative Flp pilus-assembly TadG-like N-terminal domain-containing protein</fullName>
    </recommendedName>
</protein>
<dbReference type="Pfam" id="PF13400">
    <property type="entry name" value="Tad"/>
    <property type="match status" value="1"/>
</dbReference>
<sequence length="183" mass="19418">MILYGAVIAGLLFLAFAFFAVAQAGTVRNGAQSAADAAALAAAQDDRDELFDGFLDDLGNGDDWQDWLDGIASLTGDGCGEAEYFAGRNRSDVLECDAVTQDGDDGYTVKIRTRFDTGDSIVPGADNKKAQASATAVIKPRCEFDDDAELIEITCDGEDFTIDPDDIDLDLKPSDLFSVVLVG</sequence>
<comment type="caution">
    <text evidence="3">The sequence shown here is derived from an EMBL/GenBank/DDBJ whole genome shotgun (WGS) entry which is preliminary data.</text>
</comment>
<proteinExistence type="predicted"/>
<dbReference type="Proteomes" id="UP000631535">
    <property type="component" value="Unassembled WGS sequence"/>
</dbReference>
<dbReference type="EMBL" id="BMMP01000011">
    <property type="protein sequence ID" value="GGO51994.1"/>
    <property type="molecule type" value="Genomic_DNA"/>
</dbReference>
<feature type="domain" description="Putative Flp pilus-assembly TadG-like N-terminal" evidence="2">
    <location>
        <begin position="6"/>
        <end position="45"/>
    </location>
</feature>
<evidence type="ECO:0000313" key="4">
    <source>
        <dbReference type="Proteomes" id="UP000631535"/>
    </source>
</evidence>
<evidence type="ECO:0000259" key="2">
    <source>
        <dbReference type="Pfam" id="PF13400"/>
    </source>
</evidence>
<evidence type="ECO:0000256" key="1">
    <source>
        <dbReference type="SAM" id="SignalP"/>
    </source>
</evidence>
<accession>A0ABQ2MH18</accession>
<keyword evidence="1" id="KW-0732">Signal</keyword>
<feature type="signal peptide" evidence="1">
    <location>
        <begin position="1"/>
        <end position="24"/>
    </location>
</feature>